<comment type="caution">
    <text evidence="1">The sequence shown here is derived from an EMBL/GenBank/DDBJ whole genome shotgun (WGS) entry which is preliminary data.</text>
</comment>
<dbReference type="InterPro" id="IPR055982">
    <property type="entry name" value="DUF7560"/>
</dbReference>
<name>A0A830F5D7_9EURY</name>
<proteinExistence type="predicted"/>
<gene>
    <name evidence="1" type="ORF">GCM10009037_27500</name>
</gene>
<evidence type="ECO:0000313" key="1">
    <source>
        <dbReference type="EMBL" id="GGL42477.1"/>
    </source>
</evidence>
<sequence length="105" mass="11310">MTLSTMDIMRIDASSVLHDPTTVSRAFTVRKVARHIGGEWLPSRRRYPSAPMTEAEYRVRCPSCAESFAVDAAMRDDLLAAGCVLCGAPLSEADFVPLSGSSSTS</sequence>
<protein>
    <submittedName>
        <fullName evidence="1">Uncharacterized protein</fullName>
    </submittedName>
</protein>
<reference evidence="1 2" key="1">
    <citation type="journal article" date="2019" name="Int. J. Syst. Evol. Microbiol.">
        <title>The Global Catalogue of Microorganisms (GCM) 10K type strain sequencing project: providing services to taxonomists for standard genome sequencing and annotation.</title>
        <authorList>
            <consortium name="The Broad Institute Genomics Platform"/>
            <consortium name="The Broad Institute Genome Sequencing Center for Infectious Disease"/>
            <person name="Wu L."/>
            <person name="Ma J."/>
        </authorList>
    </citation>
    <scope>NUCLEOTIDE SEQUENCE [LARGE SCALE GENOMIC DNA]</scope>
    <source>
        <strain evidence="1 2">JCM 19585</strain>
    </source>
</reference>
<evidence type="ECO:0000313" key="2">
    <source>
        <dbReference type="Proteomes" id="UP000628840"/>
    </source>
</evidence>
<accession>A0A830F5D7</accession>
<keyword evidence="2" id="KW-1185">Reference proteome</keyword>
<dbReference type="Proteomes" id="UP000628840">
    <property type="component" value="Unassembled WGS sequence"/>
</dbReference>
<dbReference type="Pfam" id="PF24441">
    <property type="entry name" value="DUF7560"/>
    <property type="match status" value="1"/>
</dbReference>
<dbReference type="AlphaFoldDB" id="A0A830F5D7"/>
<dbReference type="EMBL" id="BMPF01000005">
    <property type="protein sequence ID" value="GGL42477.1"/>
    <property type="molecule type" value="Genomic_DNA"/>
</dbReference>
<organism evidence="1 2">
    <name type="scientific">Halarchaeum grantii</name>
    <dbReference type="NCBI Taxonomy" id="1193105"/>
    <lineage>
        <taxon>Archaea</taxon>
        <taxon>Methanobacteriati</taxon>
        <taxon>Methanobacteriota</taxon>
        <taxon>Stenosarchaea group</taxon>
        <taxon>Halobacteria</taxon>
        <taxon>Halobacteriales</taxon>
        <taxon>Halobacteriaceae</taxon>
    </lineage>
</organism>